<evidence type="ECO:0000256" key="1">
    <source>
        <dbReference type="ARBA" id="ARBA00001970"/>
    </source>
</evidence>
<dbReference type="AlphaFoldDB" id="A0A9P4R4W7"/>
<keyword evidence="8" id="KW-0479">Metal-binding</keyword>
<dbReference type="GO" id="GO:0043001">
    <property type="term" value="P:Golgi to plasma membrane protein transport"/>
    <property type="evidence" value="ECO:0007669"/>
    <property type="project" value="TreeGrafter"/>
</dbReference>
<feature type="compositionally biased region" description="Basic and acidic residues" evidence="17">
    <location>
        <begin position="18"/>
        <end position="42"/>
    </location>
</feature>
<comment type="subcellular location">
    <subcellularLocation>
        <location evidence="16">Cytoplasm</location>
    </subcellularLocation>
    <subcellularLocation>
        <location evidence="2 16">Endoplasmic reticulum membrane</location>
        <topology evidence="2 16">Peripheral membrane protein</topology>
    </subcellularLocation>
    <subcellularLocation>
        <location evidence="16">Microsome membrane</location>
        <topology evidence="16">Peripheral membrane protein</topology>
    </subcellularLocation>
</comment>
<dbReference type="SMART" id="SM00516">
    <property type="entry name" value="SEC14"/>
    <property type="match status" value="1"/>
</dbReference>
<keyword evidence="12 16" id="KW-0445">Lipid transport</keyword>
<comment type="function">
    <text evidence="15">Non-classical phosphatidylinositol (PtdIns) transfer protein (PITP), which exhibits PtdIns-binding/transfer activity in the absence of detectable PtdCho-binding/transfer activity. Regulates PtdIns(4,5)P2 homeostasis at the plasma membrane. Heme-binding protein that may play a role in organic oxidant-induced stress responses.</text>
</comment>
<evidence type="ECO:0000256" key="11">
    <source>
        <dbReference type="ARBA" id="ARBA00023004"/>
    </source>
</evidence>
<dbReference type="InterPro" id="IPR036273">
    <property type="entry name" value="CRAL/TRIO_N_dom_sf"/>
</dbReference>
<organism evidence="19 20">
    <name type="scientific">Polyplosphaeria fusca</name>
    <dbReference type="NCBI Taxonomy" id="682080"/>
    <lineage>
        <taxon>Eukaryota</taxon>
        <taxon>Fungi</taxon>
        <taxon>Dikarya</taxon>
        <taxon>Ascomycota</taxon>
        <taxon>Pezizomycotina</taxon>
        <taxon>Dothideomycetes</taxon>
        <taxon>Pleosporomycetidae</taxon>
        <taxon>Pleosporales</taxon>
        <taxon>Tetraplosphaeriaceae</taxon>
        <taxon>Polyplosphaeria</taxon>
    </lineage>
</organism>
<evidence type="ECO:0000256" key="17">
    <source>
        <dbReference type="SAM" id="MobiDB-lite"/>
    </source>
</evidence>
<dbReference type="PANTHER" id="PTHR47669">
    <property type="entry name" value="PHOSPHATIDYLINOSITOL TRANSFER PROTEIN SFH5"/>
    <property type="match status" value="1"/>
</dbReference>
<dbReference type="InterPro" id="IPR036865">
    <property type="entry name" value="CRAL-TRIO_dom_sf"/>
</dbReference>
<feature type="compositionally biased region" description="Basic and acidic residues" evidence="17">
    <location>
        <begin position="61"/>
        <end position="74"/>
    </location>
</feature>
<keyword evidence="6 16" id="KW-0963">Cytoplasm</keyword>
<gene>
    <name evidence="19" type="ORF">EJ04DRAFT_509838</name>
</gene>
<dbReference type="GO" id="GO:0005789">
    <property type="term" value="C:endoplasmic reticulum membrane"/>
    <property type="evidence" value="ECO:0007669"/>
    <property type="project" value="UniProtKB-SubCell"/>
</dbReference>
<dbReference type="Proteomes" id="UP000799444">
    <property type="component" value="Unassembled WGS sequence"/>
</dbReference>
<keyword evidence="5 16" id="KW-0813">Transport</keyword>
<sequence>MSAQPAKDTVAPTQPATEEDKPVAAAENKIEELQTVSEKKEEEEATAAVAAASLPAADANAEPKSEASEKKVEEATAAVAAAPIPAPASSGPIWPETAADHPLTQFFTCFEKLTKQADYNEVYGITLSPDNAFHTKLILQKYLRANSNDLAKAKEQLLDTLKWRKEFQPQKAVEEQHDLARFEGLGFILELEGVPQSGNKKDIATFNIYGAVKDSKKTFGDLEGFLRWRIGLMERSVQKLNLEAATQPIPNFGEGPDPYQGLQIHDYLSVSFLRMDPDAKAGSKKTIEVLGRYYPETLSRKFFVNVPVVMQWLFAAMKLFVAKETQQKFTVLSYGNQLAAELGTGIPKEYGGTTGPLDEIGEALAFEATEEKKGE</sequence>
<dbReference type="OrthoDB" id="75724at2759"/>
<keyword evidence="20" id="KW-1185">Reference proteome</keyword>
<comment type="catalytic activity">
    <reaction evidence="14">
        <text>a 1,2-diacyl-sn-glycero-3-phospho-(1D-myo-inositol)(in) = a 1,2-diacyl-sn-glycero-3-phospho-(1D-myo-inositol)(out)</text>
        <dbReference type="Rhea" id="RHEA:38691"/>
        <dbReference type="ChEBI" id="CHEBI:57880"/>
    </reaction>
    <physiologicalReaction direction="left-to-right" evidence="14">
        <dbReference type="Rhea" id="RHEA:38692"/>
    </physiologicalReaction>
</comment>
<reference evidence="19" key="1">
    <citation type="journal article" date="2020" name="Stud. Mycol.">
        <title>101 Dothideomycetes genomes: a test case for predicting lifestyles and emergence of pathogens.</title>
        <authorList>
            <person name="Haridas S."/>
            <person name="Albert R."/>
            <person name="Binder M."/>
            <person name="Bloem J."/>
            <person name="Labutti K."/>
            <person name="Salamov A."/>
            <person name="Andreopoulos B."/>
            <person name="Baker S."/>
            <person name="Barry K."/>
            <person name="Bills G."/>
            <person name="Bluhm B."/>
            <person name="Cannon C."/>
            <person name="Castanera R."/>
            <person name="Culley D."/>
            <person name="Daum C."/>
            <person name="Ezra D."/>
            <person name="Gonzalez J."/>
            <person name="Henrissat B."/>
            <person name="Kuo A."/>
            <person name="Liang C."/>
            <person name="Lipzen A."/>
            <person name="Lutzoni F."/>
            <person name="Magnuson J."/>
            <person name="Mondo S."/>
            <person name="Nolan M."/>
            <person name="Ohm R."/>
            <person name="Pangilinan J."/>
            <person name="Park H.-J."/>
            <person name="Ramirez L."/>
            <person name="Alfaro M."/>
            <person name="Sun H."/>
            <person name="Tritt A."/>
            <person name="Yoshinaga Y."/>
            <person name="Zwiers L.-H."/>
            <person name="Turgeon B."/>
            <person name="Goodwin S."/>
            <person name="Spatafora J."/>
            <person name="Crous P."/>
            <person name="Grigoriev I."/>
        </authorList>
    </citation>
    <scope>NUCLEOTIDE SEQUENCE</scope>
    <source>
        <strain evidence="19">CBS 125425</strain>
    </source>
</reference>
<evidence type="ECO:0000259" key="18">
    <source>
        <dbReference type="PROSITE" id="PS50191"/>
    </source>
</evidence>
<dbReference type="EMBL" id="ML996111">
    <property type="protein sequence ID" value="KAF2738170.1"/>
    <property type="molecule type" value="Genomic_DNA"/>
</dbReference>
<dbReference type="GO" id="GO:0046872">
    <property type="term" value="F:metal ion binding"/>
    <property type="evidence" value="ECO:0007669"/>
    <property type="project" value="UniProtKB-KW"/>
</dbReference>
<dbReference type="SUPFAM" id="SSF46938">
    <property type="entry name" value="CRAL/TRIO N-terminal domain"/>
    <property type="match status" value="1"/>
</dbReference>
<evidence type="ECO:0000256" key="5">
    <source>
        <dbReference type="ARBA" id="ARBA00022448"/>
    </source>
</evidence>
<comment type="cofactor">
    <cofactor evidence="1">
        <name>heme b</name>
        <dbReference type="ChEBI" id="CHEBI:60344"/>
    </cofactor>
</comment>
<dbReference type="GO" id="GO:0017157">
    <property type="term" value="P:regulation of exocytosis"/>
    <property type="evidence" value="ECO:0007669"/>
    <property type="project" value="TreeGrafter"/>
</dbReference>
<evidence type="ECO:0000256" key="16">
    <source>
        <dbReference type="RuleBase" id="RU367059"/>
    </source>
</evidence>
<dbReference type="PANTHER" id="PTHR47669:SF1">
    <property type="entry name" value="PHOSPHATIDYLINOSITOL TRANSFER PROTEIN SFH5"/>
    <property type="match status" value="1"/>
</dbReference>
<keyword evidence="11" id="KW-0408">Iron</keyword>
<evidence type="ECO:0000256" key="6">
    <source>
        <dbReference type="ARBA" id="ARBA00022490"/>
    </source>
</evidence>
<evidence type="ECO:0000313" key="19">
    <source>
        <dbReference type="EMBL" id="KAF2738170.1"/>
    </source>
</evidence>
<evidence type="ECO:0000256" key="9">
    <source>
        <dbReference type="ARBA" id="ARBA00022824"/>
    </source>
</evidence>
<dbReference type="GO" id="GO:0005886">
    <property type="term" value="C:plasma membrane"/>
    <property type="evidence" value="ECO:0007669"/>
    <property type="project" value="TreeGrafter"/>
</dbReference>
<dbReference type="Gene3D" id="3.40.525.10">
    <property type="entry name" value="CRAL-TRIO lipid binding domain"/>
    <property type="match status" value="1"/>
</dbReference>
<feature type="compositionally biased region" description="Low complexity" evidence="17">
    <location>
        <begin position="46"/>
        <end position="60"/>
    </location>
</feature>
<dbReference type="GO" id="GO:0032541">
    <property type="term" value="C:cortical endoplasmic reticulum"/>
    <property type="evidence" value="ECO:0007669"/>
    <property type="project" value="TreeGrafter"/>
</dbReference>
<dbReference type="GO" id="GO:0005829">
    <property type="term" value="C:cytosol"/>
    <property type="evidence" value="ECO:0007669"/>
    <property type="project" value="TreeGrafter"/>
</dbReference>
<keyword evidence="7" id="KW-0349">Heme</keyword>
<evidence type="ECO:0000256" key="15">
    <source>
        <dbReference type="ARBA" id="ARBA00024180"/>
    </source>
</evidence>
<dbReference type="InterPro" id="IPR011074">
    <property type="entry name" value="CRAL/TRIO_N_dom"/>
</dbReference>
<evidence type="ECO:0000256" key="4">
    <source>
        <dbReference type="ARBA" id="ARBA00018320"/>
    </source>
</evidence>
<dbReference type="CDD" id="cd00170">
    <property type="entry name" value="SEC14"/>
    <property type="match status" value="1"/>
</dbReference>
<dbReference type="InterPro" id="IPR042938">
    <property type="entry name" value="Sfh5"/>
</dbReference>
<evidence type="ECO:0000256" key="12">
    <source>
        <dbReference type="ARBA" id="ARBA00023055"/>
    </source>
</evidence>
<protein>
    <recommendedName>
        <fullName evidence="4 16">Phosphatidylinositol transfer protein SFH5</fullName>
        <shortName evidence="16">PITP SFH5</shortName>
    </recommendedName>
</protein>
<feature type="domain" description="CRAL-TRIO" evidence="18">
    <location>
        <begin position="225"/>
        <end position="358"/>
    </location>
</feature>
<keyword evidence="9 16" id="KW-0256">Endoplasmic reticulum</keyword>
<proteinExistence type="inferred from homology"/>
<evidence type="ECO:0000256" key="13">
    <source>
        <dbReference type="ARBA" id="ARBA00023136"/>
    </source>
</evidence>
<comment type="similarity">
    <text evidence="3 16">Belongs to the SFH5 family.</text>
</comment>
<evidence type="ECO:0000256" key="2">
    <source>
        <dbReference type="ARBA" id="ARBA00004406"/>
    </source>
</evidence>
<dbReference type="GO" id="GO:0008526">
    <property type="term" value="F:phosphatidylinositol transfer activity"/>
    <property type="evidence" value="ECO:0007669"/>
    <property type="project" value="UniProtKB-UniRule"/>
</dbReference>
<evidence type="ECO:0000256" key="3">
    <source>
        <dbReference type="ARBA" id="ARBA00006667"/>
    </source>
</evidence>
<dbReference type="PROSITE" id="PS50191">
    <property type="entry name" value="CRAL_TRIO"/>
    <property type="match status" value="1"/>
</dbReference>
<feature type="region of interest" description="Disordered" evidence="17">
    <location>
        <begin position="1"/>
        <end position="76"/>
    </location>
</feature>
<evidence type="ECO:0000313" key="20">
    <source>
        <dbReference type="Proteomes" id="UP000799444"/>
    </source>
</evidence>
<dbReference type="Pfam" id="PF03765">
    <property type="entry name" value="CRAL_TRIO_N"/>
    <property type="match status" value="1"/>
</dbReference>
<evidence type="ECO:0000256" key="10">
    <source>
        <dbReference type="ARBA" id="ARBA00022848"/>
    </source>
</evidence>
<evidence type="ECO:0000256" key="8">
    <source>
        <dbReference type="ARBA" id="ARBA00022723"/>
    </source>
</evidence>
<dbReference type="SUPFAM" id="SSF52087">
    <property type="entry name" value="CRAL/TRIO domain"/>
    <property type="match status" value="1"/>
</dbReference>
<dbReference type="Pfam" id="PF00650">
    <property type="entry name" value="CRAL_TRIO"/>
    <property type="match status" value="1"/>
</dbReference>
<keyword evidence="10 16" id="KW-0492">Microsome</keyword>
<keyword evidence="13 16" id="KW-0472">Membrane</keyword>
<name>A0A9P4R4W7_9PLEO</name>
<accession>A0A9P4R4W7</accession>
<dbReference type="InterPro" id="IPR001251">
    <property type="entry name" value="CRAL-TRIO_dom"/>
</dbReference>
<comment type="caution">
    <text evidence="19">The sequence shown here is derived from an EMBL/GenBank/DDBJ whole genome shotgun (WGS) entry which is preliminary data.</text>
</comment>
<evidence type="ECO:0000256" key="14">
    <source>
        <dbReference type="ARBA" id="ARBA00024146"/>
    </source>
</evidence>
<evidence type="ECO:0000256" key="7">
    <source>
        <dbReference type="ARBA" id="ARBA00022617"/>
    </source>
</evidence>